<feature type="transmembrane region" description="Helical" evidence="1">
    <location>
        <begin position="71"/>
        <end position="91"/>
    </location>
</feature>
<evidence type="ECO:0000313" key="2">
    <source>
        <dbReference type="EMBL" id="SDU42158.1"/>
    </source>
</evidence>
<dbReference type="RefSeq" id="WP_046771249.1">
    <property type="nucleotide sequence ID" value="NZ_LBMC01000040.1"/>
</dbReference>
<name>A0A1H2IE72_9ACTN</name>
<keyword evidence="1" id="KW-0472">Membrane</keyword>
<accession>A0A1H2IE72</accession>
<dbReference type="STRING" id="419479.SAMN04488563_1630"/>
<keyword evidence="1" id="KW-1133">Transmembrane helix</keyword>
<gene>
    <name evidence="2" type="ORF">SAMN04488563_1630</name>
</gene>
<dbReference type="EMBL" id="LT629791">
    <property type="protein sequence ID" value="SDU42158.1"/>
    <property type="molecule type" value="Genomic_DNA"/>
</dbReference>
<reference evidence="3" key="1">
    <citation type="submission" date="2016-10" db="EMBL/GenBank/DDBJ databases">
        <authorList>
            <person name="Varghese N."/>
            <person name="Submissions S."/>
        </authorList>
    </citation>
    <scope>NUCLEOTIDE SEQUENCE [LARGE SCALE GENOMIC DNA]</scope>
    <source>
        <strain evidence="3">DSM 45079</strain>
    </source>
</reference>
<proteinExistence type="predicted"/>
<keyword evidence="3" id="KW-1185">Reference proteome</keyword>
<protein>
    <submittedName>
        <fullName evidence="2">Uncharacterized protein</fullName>
    </submittedName>
</protein>
<evidence type="ECO:0000256" key="1">
    <source>
        <dbReference type="SAM" id="Phobius"/>
    </source>
</evidence>
<dbReference type="Proteomes" id="UP000182977">
    <property type="component" value="Chromosome I"/>
</dbReference>
<dbReference type="AlphaFoldDB" id="A0A1H2IE72"/>
<keyword evidence="1" id="KW-0812">Transmembrane</keyword>
<evidence type="ECO:0000313" key="3">
    <source>
        <dbReference type="Proteomes" id="UP000182977"/>
    </source>
</evidence>
<sequence>MSRAEKGLDYGPTDGCFNLIARAALALVVLALVLAGCQSSSSSGGGGGGMNGTPHHIGEAWKKPLDFAVDAAPWAFAAFVLLAFAGALVHAHRRPRHGRHRAAG</sequence>
<organism evidence="2 3">
    <name type="scientific">Jiangella alkaliphila</name>
    <dbReference type="NCBI Taxonomy" id="419479"/>
    <lineage>
        <taxon>Bacteria</taxon>
        <taxon>Bacillati</taxon>
        <taxon>Actinomycetota</taxon>
        <taxon>Actinomycetes</taxon>
        <taxon>Jiangellales</taxon>
        <taxon>Jiangellaceae</taxon>
        <taxon>Jiangella</taxon>
    </lineage>
</organism>